<dbReference type="EMBL" id="CAFBNE010000190">
    <property type="protein sequence ID" value="CAB4970579.1"/>
    <property type="molecule type" value="Genomic_DNA"/>
</dbReference>
<sequence length="89" mass="9439">MIAITSGSPTIELKKNVRRAPSAMSSPWAKFVSLVVPKTRLSPTAARAITIPKMIPSTVSCGIWLHLDAASDPGTGAEPSPRGKRIVFI</sequence>
<gene>
    <name evidence="1" type="ORF">UFOPK3772_03345</name>
</gene>
<accession>A0A6J7LX93</accession>
<proteinExistence type="predicted"/>
<name>A0A6J7LX93_9ZZZZ</name>
<protein>
    <submittedName>
        <fullName evidence="1">Unannotated protein</fullName>
    </submittedName>
</protein>
<organism evidence="1">
    <name type="scientific">freshwater metagenome</name>
    <dbReference type="NCBI Taxonomy" id="449393"/>
    <lineage>
        <taxon>unclassified sequences</taxon>
        <taxon>metagenomes</taxon>
        <taxon>ecological metagenomes</taxon>
    </lineage>
</organism>
<evidence type="ECO:0000313" key="1">
    <source>
        <dbReference type="EMBL" id="CAB4970579.1"/>
    </source>
</evidence>
<dbReference type="AlphaFoldDB" id="A0A6J7LX93"/>
<reference evidence="1" key="1">
    <citation type="submission" date="2020-05" db="EMBL/GenBank/DDBJ databases">
        <authorList>
            <person name="Chiriac C."/>
            <person name="Salcher M."/>
            <person name="Ghai R."/>
            <person name="Kavagutti S V."/>
        </authorList>
    </citation>
    <scope>NUCLEOTIDE SEQUENCE</scope>
</reference>